<evidence type="ECO:0000256" key="12">
    <source>
        <dbReference type="ARBA" id="ARBA00023136"/>
    </source>
</evidence>
<gene>
    <name evidence="14 18" type="primary">ftsH</name>
    <name evidence="18" type="ORF">GCM10010911_68300</name>
</gene>
<dbReference type="Pfam" id="PF01434">
    <property type="entry name" value="Peptidase_M41"/>
    <property type="match status" value="1"/>
</dbReference>
<evidence type="ECO:0000256" key="2">
    <source>
        <dbReference type="ARBA" id="ARBA00010044"/>
    </source>
</evidence>
<evidence type="ECO:0000256" key="13">
    <source>
        <dbReference type="ARBA" id="ARBA00061570"/>
    </source>
</evidence>
<evidence type="ECO:0000256" key="7">
    <source>
        <dbReference type="ARBA" id="ARBA00022801"/>
    </source>
</evidence>
<dbReference type="EMBL" id="BMHP01000012">
    <property type="protein sequence ID" value="GGD99701.1"/>
    <property type="molecule type" value="Genomic_DNA"/>
</dbReference>
<dbReference type="GO" id="GO:0016887">
    <property type="term" value="F:ATP hydrolysis activity"/>
    <property type="evidence" value="ECO:0007669"/>
    <property type="project" value="UniProtKB-UniRule"/>
</dbReference>
<dbReference type="AlphaFoldDB" id="A0A916ZJL9"/>
<dbReference type="GO" id="GO:0004176">
    <property type="term" value="F:ATP-dependent peptidase activity"/>
    <property type="evidence" value="ECO:0007669"/>
    <property type="project" value="InterPro"/>
</dbReference>
<feature type="binding site" evidence="14">
    <location>
        <position position="433"/>
    </location>
    <ligand>
        <name>Zn(2+)</name>
        <dbReference type="ChEBI" id="CHEBI:29105"/>
        <note>catalytic</note>
    </ligand>
</feature>
<evidence type="ECO:0000256" key="11">
    <source>
        <dbReference type="ARBA" id="ARBA00023049"/>
    </source>
</evidence>
<comment type="similarity">
    <text evidence="2 14">In the C-terminal section; belongs to the peptidase M41 family.</text>
</comment>
<keyword evidence="12 14" id="KW-0472">Membrane</keyword>
<evidence type="ECO:0000256" key="14">
    <source>
        <dbReference type="HAMAP-Rule" id="MF_01458"/>
    </source>
</evidence>
<dbReference type="GO" id="GO:0006508">
    <property type="term" value="P:proteolysis"/>
    <property type="evidence" value="ECO:0007669"/>
    <property type="project" value="UniProtKB-KW"/>
</dbReference>
<keyword evidence="9 14" id="KW-0067">ATP-binding</keyword>
<evidence type="ECO:0000256" key="10">
    <source>
        <dbReference type="ARBA" id="ARBA00022989"/>
    </source>
</evidence>
<comment type="similarity">
    <text evidence="15">Belongs to the AAA ATPase family.</text>
</comment>
<dbReference type="Gene3D" id="3.40.50.300">
    <property type="entry name" value="P-loop containing nucleotide triphosphate hydrolases"/>
    <property type="match status" value="1"/>
</dbReference>
<keyword evidence="14" id="KW-1003">Cell membrane</keyword>
<comment type="subcellular location">
    <subcellularLocation>
        <location evidence="14">Cell membrane</location>
        <topology evidence="14">Multi-pass membrane protein</topology>
        <orientation evidence="14">Cytoplasmic side</orientation>
    </subcellularLocation>
    <subcellularLocation>
        <location evidence="1">Membrane</location>
    </subcellularLocation>
</comment>
<evidence type="ECO:0000256" key="8">
    <source>
        <dbReference type="ARBA" id="ARBA00022833"/>
    </source>
</evidence>
<dbReference type="InterPro" id="IPR011546">
    <property type="entry name" value="Pept_M41_FtsH_extracell"/>
</dbReference>
<evidence type="ECO:0000256" key="3">
    <source>
        <dbReference type="ARBA" id="ARBA00022670"/>
    </source>
</evidence>
<dbReference type="InterPro" id="IPR000642">
    <property type="entry name" value="Peptidase_M41"/>
</dbReference>
<keyword evidence="11 14" id="KW-0482">Metalloprotease</keyword>
<sequence>MNRIIRNTGFYLIIFLVTVGIFQFISSQNDTTVEIRYDQLRQALNDNNVASIDLQFDGYSYLVTGKYKTKPDGAESEQFFAHSNVEEFAIKEIHDAQIKNGFEMDIKPTEGPSIWLTFLTSIIPFVIIFILFFFLINQAQGGGGKVMNFGKSKARLYNEEKKRVTFEDVAGADEEKQELVEVVEFLKDPRKFAAVGARIPKGVLLVGPPGTGKTLLARAVAGEAGVPFFSISGSDFVEMFVGVGASRVRDLFENAKKNAPCIIFIDEIDAVGRQRGAGLGGGHDEREQTLNQLLVEMDGFGANEGIIIVAATNRPDILDPALLRPGRFDRQITVDRPDVKGREAVLKVHSRNKPLTKDVKLDIIAKRTTGFTGADLENLLNEAALLAARRNKKDIAMVEVDEAIDRVLVGTEKRSRVISDREKRIVAYHEAGHTIAGYFLEHADVVHKVTIIPRGKAGGYVIMLPKEGDRMLSTKKELLDKVTGLLGGRVAEELFIGEIGTGAYSDFKQATSIVRAMIMEYGMSDKLGPMQFGSSQGQVFLGRDIGHEQNYSDAIAYEIDQEMQSFIQTCYDRAKTLLTEKSKEMHLIAQTLLEVETLELDQIKRLIETGSMDATGTDANLEKTPDEPHAEPIIDTIGGVKVRIQSKEAGDLTPPDDPDGGNDTEPK</sequence>
<dbReference type="Gene3D" id="1.10.8.60">
    <property type="match status" value="1"/>
</dbReference>
<keyword evidence="5 14" id="KW-0479">Metal-binding</keyword>
<accession>A0A916ZJL9</accession>
<dbReference type="InterPro" id="IPR003959">
    <property type="entry name" value="ATPase_AAA_core"/>
</dbReference>
<dbReference type="FunFam" id="3.40.50.300:FF:000001">
    <property type="entry name" value="ATP-dependent zinc metalloprotease FtsH"/>
    <property type="match status" value="1"/>
</dbReference>
<dbReference type="Gene3D" id="1.20.58.760">
    <property type="entry name" value="Peptidase M41"/>
    <property type="match status" value="1"/>
</dbReference>
<dbReference type="NCBIfam" id="TIGR01241">
    <property type="entry name" value="FtsH_fam"/>
    <property type="match status" value="1"/>
</dbReference>
<keyword evidence="8 14" id="KW-0862">Zinc</keyword>
<dbReference type="Pfam" id="PF00004">
    <property type="entry name" value="AAA"/>
    <property type="match status" value="1"/>
</dbReference>
<evidence type="ECO:0000313" key="18">
    <source>
        <dbReference type="EMBL" id="GGD99701.1"/>
    </source>
</evidence>
<comment type="caution">
    <text evidence="18">The sequence shown here is derived from an EMBL/GenBank/DDBJ whole genome shotgun (WGS) entry which is preliminary data.</text>
</comment>
<dbReference type="SMART" id="SM00382">
    <property type="entry name" value="AAA"/>
    <property type="match status" value="1"/>
</dbReference>
<feature type="transmembrane region" description="Helical" evidence="14">
    <location>
        <begin position="9"/>
        <end position="26"/>
    </location>
</feature>
<dbReference type="InterPro" id="IPR041569">
    <property type="entry name" value="AAA_lid_3"/>
</dbReference>
<dbReference type="HAMAP" id="MF_01458">
    <property type="entry name" value="FtsH"/>
    <property type="match status" value="1"/>
</dbReference>
<dbReference type="EC" id="3.4.24.-" evidence="14"/>
<dbReference type="SUPFAM" id="SSF52540">
    <property type="entry name" value="P-loop containing nucleoside triphosphate hydrolases"/>
    <property type="match status" value="1"/>
</dbReference>
<feature type="domain" description="AAA+ ATPase" evidence="17">
    <location>
        <begin position="199"/>
        <end position="338"/>
    </location>
</feature>
<evidence type="ECO:0000256" key="5">
    <source>
        <dbReference type="ARBA" id="ARBA00022723"/>
    </source>
</evidence>
<dbReference type="RefSeq" id="WP_189000087.1">
    <property type="nucleotide sequence ID" value="NZ_BMHP01000012.1"/>
</dbReference>
<feature type="binding site" evidence="14">
    <location>
        <position position="429"/>
    </location>
    <ligand>
        <name>Zn(2+)</name>
        <dbReference type="ChEBI" id="CHEBI:29105"/>
        <note>catalytic</note>
    </ligand>
</feature>
<comment type="subunit">
    <text evidence="14">Homohexamer.</text>
</comment>
<dbReference type="InterPro" id="IPR003593">
    <property type="entry name" value="AAA+_ATPase"/>
</dbReference>
<evidence type="ECO:0000259" key="17">
    <source>
        <dbReference type="SMART" id="SM00382"/>
    </source>
</evidence>
<evidence type="ECO:0000256" key="9">
    <source>
        <dbReference type="ARBA" id="ARBA00022840"/>
    </source>
</evidence>
<feature type="binding site" evidence="14">
    <location>
        <position position="506"/>
    </location>
    <ligand>
        <name>Zn(2+)</name>
        <dbReference type="ChEBI" id="CHEBI:29105"/>
        <note>catalytic</note>
    </ligand>
</feature>
<dbReference type="Pfam" id="PF17862">
    <property type="entry name" value="AAA_lid_3"/>
    <property type="match status" value="1"/>
</dbReference>
<dbReference type="InterPro" id="IPR005936">
    <property type="entry name" value="FtsH"/>
</dbReference>
<feature type="compositionally biased region" description="Acidic residues" evidence="16">
    <location>
        <begin position="654"/>
        <end position="667"/>
    </location>
</feature>
<dbReference type="Proteomes" id="UP000612456">
    <property type="component" value="Unassembled WGS sequence"/>
</dbReference>
<dbReference type="InterPro" id="IPR003960">
    <property type="entry name" value="ATPase_AAA_CS"/>
</dbReference>
<proteinExistence type="inferred from homology"/>
<evidence type="ECO:0000256" key="1">
    <source>
        <dbReference type="ARBA" id="ARBA00004370"/>
    </source>
</evidence>
<comment type="cofactor">
    <cofactor evidence="14">
        <name>Zn(2+)</name>
        <dbReference type="ChEBI" id="CHEBI:29105"/>
    </cofactor>
    <text evidence="14">Binds 1 zinc ion per subunit.</text>
</comment>
<feature type="binding site" evidence="14">
    <location>
        <begin position="207"/>
        <end position="214"/>
    </location>
    <ligand>
        <name>ATP</name>
        <dbReference type="ChEBI" id="CHEBI:30616"/>
    </ligand>
</feature>
<keyword evidence="6 14" id="KW-0547">Nucleotide-binding</keyword>
<dbReference type="InterPro" id="IPR037219">
    <property type="entry name" value="Peptidase_M41-like"/>
</dbReference>
<dbReference type="GO" id="GO:0005524">
    <property type="term" value="F:ATP binding"/>
    <property type="evidence" value="ECO:0007669"/>
    <property type="project" value="UniProtKB-UniRule"/>
</dbReference>
<dbReference type="FunFam" id="1.20.58.760:FF:000001">
    <property type="entry name" value="ATP-dependent zinc metalloprotease FtsH"/>
    <property type="match status" value="1"/>
</dbReference>
<evidence type="ECO:0000256" key="15">
    <source>
        <dbReference type="RuleBase" id="RU003651"/>
    </source>
</evidence>
<keyword evidence="4 14" id="KW-0812">Transmembrane</keyword>
<dbReference type="PROSITE" id="PS00674">
    <property type="entry name" value="AAA"/>
    <property type="match status" value="1"/>
</dbReference>
<reference evidence="18" key="2">
    <citation type="submission" date="2020-09" db="EMBL/GenBank/DDBJ databases">
        <authorList>
            <person name="Sun Q."/>
            <person name="Zhou Y."/>
        </authorList>
    </citation>
    <scope>NUCLEOTIDE SEQUENCE</scope>
    <source>
        <strain evidence="18">CGMCC 1.15178</strain>
    </source>
</reference>
<comment type="similarity">
    <text evidence="13 14">In the central section; belongs to the AAA ATPase family.</text>
</comment>
<name>A0A916ZJL9_9BACL</name>
<dbReference type="InterPro" id="IPR027417">
    <property type="entry name" value="P-loop_NTPase"/>
</dbReference>
<dbReference type="SUPFAM" id="SSF140990">
    <property type="entry name" value="FtsH protease domain-like"/>
    <property type="match status" value="1"/>
</dbReference>
<dbReference type="Pfam" id="PF06480">
    <property type="entry name" value="FtsH_ext"/>
    <property type="match status" value="1"/>
</dbReference>
<dbReference type="PANTHER" id="PTHR23076:SF113">
    <property type="entry name" value="ATP-DEPENDENT ZINC METALLOPROTEASE FTSH 1, CHLOROPLASTIC-RELATED"/>
    <property type="match status" value="1"/>
</dbReference>
<dbReference type="PANTHER" id="PTHR23076">
    <property type="entry name" value="METALLOPROTEASE M41 FTSH"/>
    <property type="match status" value="1"/>
</dbReference>
<feature type="region of interest" description="Disordered" evidence="16">
    <location>
        <begin position="646"/>
        <end position="667"/>
    </location>
</feature>
<keyword evidence="19" id="KW-1185">Reference proteome</keyword>
<keyword evidence="7 14" id="KW-0378">Hydrolase</keyword>
<evidence type="ECO:0000313" key="19">
    <source>
        <dbReference type="Proteomes" id="UP000612456"/>
    </source>
</evidence>
<evidence type="ECO:0000256" key="16">
    <source>
        <dbReference type="SAM" id="MobiDB-lite"/>
    </source>
</evidence>
<dbReference type="FunFam" id="1.10.8.60:FF:000001">
    <property type="entry name" value="ATP-dependent zinc metalloprotease FtsH"/>
    <property type="match status" value="1"/>
</dbReference>
<reference evidence="18" key="1">
    <citation type="journal article" date="2014" name="Int. J. Syst. Evol. Microbiol.">
        <title>Complete genome sequence of Corynebacterium casei LMG S-19264T (=DSM 44701T), isolated from a smear-ripened cheese.</title>
        <authorList>
            <consortium name="US DOE Joint Genome Institute (JGI-PGF)"/>
            <person name="Walter F."/>
            <person name="Albersmeier A."/>
            <person name="Kalinowski J."/>
            <person name="Ruckert C."/>
        </authorList>
    </citation>
    <scope>NUCLEOTIDE SEQUENCE</scope>
    <source>
        <strain evidence="18">CGMCC 1.15178</strain>
    </source>
</reference>
<dbReference type="GO" id="GO:0008270">
    <property type="term" value="F:zinc ion binding"/>
    <property type="evidence" value="ECO:0007669"/>
    <property type="project" value="UniProtKB-UniRule"/>
</dbReference>
<comment type="function">
    <text evidence="14">Acts as a processive, ATP-dependent zinc metallopeptidase for both cytoplasmic and membrane proteins. Plays a role in the quality control of integral membrane proteins.</text>
</comment>
<dbReference type="CDD" id="cd19501">
    <property type="entry name" value="RecA-like_FtsH"/>
    <property type="match status" value="1"/>
</dbReference>
<keyword evidence="10 14" id="KW-1133">Transmembrane helix</keyword>
<protein>
    <recommendedName>
        <fullName evidence="14">ATP-dependent zinc metalloprotease FtsH</fullName>
        <ecNumber evidence="14">3.4.24.-</ecNumber>
    </recommendedName>
</protein>
<dbReference type="GO" id="GO:0004222">
    <property type="term" value="F:metalloendopeptidase activity"/>
    <property type="evidence" value="ECO:0007669"/>
    <property type="project" value="InterPro"/>
</dbReference>
<dbReference type="GO" id="GO:0005886">
    <property type="term" value="C:plasma membrane"/>
    <property type="evidence" value="ECO:0007669"/>
    <property type="project" value="UniProtKB-SubCell"/>
</dbReference>
<evidence type="ECO:0000256" key="6">
    <source>
        <dbReference type="ARBA" id="ARBA00022741"/>
    </source>
</evidence>
<feature type="active site" evidence="14">
    <location>
        <position position="430"/>
    </location>
</feature>
<dbReference type="GO" id="GO:0030163">
    <property type="term" value="P:protein catabolic process"/>
    <property type="evidence" value="ECO:0007669"/>
    <property type="project" value="UniProtKB-UniRule"/>
</dbReference>
<keyword evidence="3 14" id="KW-0645">Protease</keyword>
<organism evidence="18 19">
    <name type="scientific">Paenibacillus nasutitermitis</name>
    <dbReference type="NCBI Taxonomy" id="1652958"/>
    <lineage>
        <taxon>Bacteria</taxon>
        <taxon>Bacillati</taxon>
        <taxon>Bacillota</taxon>
        <taxon>Bacilli</taxon>
        <taxon>Bacillales</taxon>
        <taxon>Paenibacillaceae</taxon>
        <taxon>Paenibacillus</taxon>
    </lineage>
</organism>
<evidence type="ECO:0000256" key="4">
    <source>
        <dbReference type="ARBA" id="ARBA00022692"/>
    </source>
</evidence>
<feature type="transmembrane region" description="Helical" evidence="14">
    <location>
        <begin position="114"/>
        <end position="136"/>
    </location>
</feature>